<organism evidence="5 6">
    <name type="scientific">Taxus chinensis</name>
    <name type="common">Chinese yew</name>
    <name type="synonym">Taxus wallichiana var. chinensis</name>
    <dbReference type="NCBI Taxonomy" id="29808"/>
    <lineage>
        <taxon>Eukaryota</taxon>
        <taxon>Viridiplantae</taxon>
        <taxon>Streptophyta</taxon>
        <taxon>Embryophyta</taxon>
        <taxon>Tracheophyta</taxon>
        <taxon>Spermatophyta</taxon>
        <taxon>Pinopsida</taxon>
        <taxon>Pinidae</taxon>
        <taxon>Conifers II</taxon>
        <taxon>Cupressales</taxon>
        <taxon>Taxaceae</taxon>
        <taxon>Taxus</taxon>
    </lineage>
</organism>
<dbReference type="InterPro" id="IPR000467">
    <property type="entry name" value="G_patch_dom"/>
</dbReference>
<dbReference type="SMART" id="SM00443">
    <property type="entry name" value="G_patch"/>
    <property type="match status" value="1"/>
</dbReference>
<feature type="repeat" description="PPR" evidence="3">
    <location>
        <begin position="331"/>
        <end position="361"/>
    </location>
</feature>
<gene>
    <name evidence="5" type="ORF">KI387_022980</name>
</gene>
<dbReference type="InterPro" id="IPR002885">
    <property type="entry name" value="PPR_rpt"/>
</dbReference>
<dbReference type="FunFam" id="1.25.40.10:FF:002148">
    <property type="entry name" value="Pentatricopeptide repeat-containing protein At2g29760, chloroplastic"/>
    <property type="match status" value="1"/>
</dbReference>
<evidence type="ECO:0000256" key="2">
    <source>
        <dbReference type="ARBA" id="ARBA00022737"/>
    </source>
</evidence>
<dbReference type="Pfam" id="PF20430">
    <property type="entry name" value="Eplus_motif"/>
    <property type="match status" value="1"/>
</dbReference>
<dbReference type="Proteomes" id="UP000824469">
    <property type="component" value="Unassembled WGS sequence"/>
</dbReference>
<sequence length="832" mass="92870">MYYSLEEENARLKSKLQTKDELLARLQCGDQNNEIPTTSYVKTMADDYTVSCSPRESSSSSHSVSDSGNEVFGLFEKHTRGIGSKLLDKMGFDGRGLGKNGQGIVNPIQVKDHPHFVGLGFPSAGMDIGDCSKNADGRQASESKENTPLVLQKYSEKETCASSSQEGCGKKNHRRGQLTEALKIFYNMEYCPSYDTYDALLQGCLSYKVFSEGHLIHAHMIQTAFNFHSLISLCNKIITIYTKCDKLAEARRVLDEMPRGNVVSWTTVIAAYSREGLSEEALELYEAMQKTGVEPNQFTFPSVLPACGDLCALERGKRIHEDVVRGGFEGDVFVGNALVDMYGKCGSMKDARQVFDKMPQLNVVSWNSMIAGYAQSGAMDVALKLFQEMPQRNVVSWTTMVVAYVQNGHMGEALRLFEEMPERNVVSWTGMIAGLAQNGSNEEALKFFQKMKQAGVKPNSNTFSSVFSACANLCALEQGKEIHEEIIDSGYLSNVFVGSALVDMYSKCGSIENARCVFDKMPKRNVVSWNAMIGGYAMHSCAAESFKLFEQMQNLGMNPNHVTFLRVLSACCHAGLVDEGMQYFDCMRRDHCIVPTMEHYSCIVDLLGRAGRLYEAQDFINKMPVKPNATVLGCLLAGCRTHSNIQLGEQVAKQLLELDPEHTGHYVLLSNIYAAAGRWDDLDKVRKIMKDKCIKKKPGCSWIEVNKQVHAFLVGDISHPQTEKIYAKLEELSKEMKSAGYVPDTRFVLKDVEEEYKEQTLCHHSEKLAIAFGLIHTSPGTTIRIIKNLRVCGDCHSAIKFISKIVVREIVVRDLNHFHHFKDGQCSCGDYW</sequence>
<reference evidence="5 6" key="1">
    <citation type="journal article" date="2021" name="Nat. Plants">
        <title>The Taxus genome provides insights into paclitaxel biosynthesis.</title>
        <authorList>
            <person name="Xiong X."/>
            <person name="Gou J."/>
            <person name="Liao Q."/>
            <person name="Li Y."/>
            <person name="Zhou Q."/>
            <person name="Bi G."/>
            <person name="Li C."/>
            <person name="Du R."/>
            <person name="Wang X."/>
            <person name="Sun T."/>
            <person name="Guo L."/>
            <person name="Liang H."/>
            <person name="Lu P."/>
            <person name="Wu Y."/>
            <person name="Zhang Z."/>
            <person name="Ro D.K."/>
            <person name="Shang Y."/>
            <person name="Huang S."/>
            <person name="Yan J."/>
        </authorList>
    </citation>
    <scope>NUCLEOTIDE SEQUENCE [LARGE SCALE GENOMIC DNA]</scope>
    <source>
        <strain evidence="5">Ta-2019</strain>
    </source>
</reference>
<comment type="similarity">
    <text evidence="1">Belongs to the PPR family. PCMP-H subfamily.</text>
</comment>
<evidence type="ECO:0000313" key="5">
    <source>
        <dbReference type="EMBL" id="KAH9314353.1"/>
    </source>
</evidence>
<dbReference type="Gene3D" id="1.25.40.10">
    <property type="entry name" value="Tetratricopeptide repeat domain"/>
    <property type="match status" value="5"/>
</dbReference>
<feature type="repeat" description="PPR" evidence="3">
    <location>
        <begin position="261"/>
        <end position="295"/>
    </location>
</feature>
<dbReference type="InterPro" id="IPR046848">
    <property type="entry name" value="E_motif"/>
</dbReference>
<evidence type="ECO:0000256" key="1">
    <source>
        <dbReference type="ARBA" id="ARBA00006643"/>
    </source>
</evidence>
<feature type="domain" description="G-patch" evidence="4">
    <location>
        <begin position="79"/>
        <end position="124"/>
    </location>
</feature>
<evidence type="ECO:0000313" key="6">
    <source>
        <dbReference type="Proteomes" id="UP000824469"/>
    </source>
</evidence>
<dbReference type="GO" id="GO:0009451">
    <property type="term" value="P:RNA modification"/>
    <property type="evidence" value="ECO:0007669"/>
    <property type="project" value="InterPro"/>
</dbReference>
<feature type="repeat" description="PPR" evidence="3">
    <location>
        <begin position="560"/>
        <end position="594"/>
    </location>
</feature>
<name>A0AA38G354_TAXCH</name>
<dbReference type="FunFam" id="1.25.40.10:FF:000344">
    <property type="entry name" value="Pentatricopeptide repeat-containing protein"/>
    <property type="match status" value="1"/>
</dbReference>
<dbReference type="InterPro" id="IPR046960">
    <property type="entry name" value="PPR_At4g14850-like_plant"/>
</dbReference>
<dbReference type="PANTHER" id="PTHR47926:SF347">
    <property type="entry name" value="PENTATRICOPEPTIDE REPEAT-CONTAINING PROTEIN"/>
    <property type="match status" value="1"/>
</dbReference>
<dbReference type="Pfam" id="PF01535">
    <property type="entry name" value="PPR"/>
    <property type="match status" value="2"/>
</dbReference>
<comment type="caution">
    <text evidence="5">The sequence shown here is derived from an EMBL/GenBank/DDBJ whole genome shotgun (WGS) entry which is preliminary data.</text>
</comment>
<feature type="repeat" description="PPR" evidence="3">
    <location>
        <begin position="424"/>
        <end position="458"/>
    </location>
</feature>
<dbReference type="Pfam" id="PF14432">
    <property type="entry name" value="DYW_deaminase"/>
    <property type="match status" value="1"/>
</dbReference>
<dbReference type="PANTHER" id="PTHR47926">
    <property type="entry name" value="PENTATRICOPEPTIDE REPEAT-CONTAINING PROTEIN"/>
    <property type="match status" value="1"/>
</dbReference>
<dbReference type="InterPro" id="IPR046849">
    <property type="entry name" value="E2_motif"/>
</dbReference>
<protein>
    <recommendedName>
        <fullName evidence="4">G-patch domain-containing protein</fullName>
    </recommendedName>
</protein>
<dbReference type="NCBIfam" id="TIGR00756">
    <property type="entry name" value="PPR"/>
    <property type="match status" value="6"/>
</dbReference>
<dbReference type="Pfam" id="PF01585">
    <property type="entry name" value="G-patch"/>
    <property type="match status" value="1"/>
</dbReference>
<evidence type="ECO:0000256" key="3">
    <source>
        <dbReference type="PROSITE-ProRule" id="PRU00708"/>
    </source>
</evidence>
<dbReference type="OMA" id="HTGHYVL"/>
<feature type="repeat" description="PPR" evidence="3">
    <location>
        <begin position="525"/>
        <end position="559"/>
    </location>
</feature>
<evidence type="ECO:0000259" key="4">
    <source>
        <dbReference type="PROSITE" id="PS50174"/>
    </source>
</evidence>
<dbReference type="Pfam" id="PF13041">
    <property type="entry name" value="PPR_2"/>
    <property type="match status" value="4"/>
</dbReference>
<keyword evidence="6" id="KW-1185">Reference proteome</keyword>
<dbReference type="PROSITE" id="PS50174">
    <property type="entry name" value="G_PATCH"/>
    <property type="match status" value="1"/>
</dbReference>
<feature type="repeat" description="PPR" evidence="3">
    <location>
        <begin position="362"/>
        <end position="396"/>
    </location>
</feature>
<dbReference type="FunFam" id="1.25.40.10:FF:000606">
    <property type="entry name" value="Putative pentatricopeptide repeat-containing protein"/>
    <property type="match status" value="1"/>
</dbReference>
<dbReference type="InterPro" id="IPR032867">
    <property type="entry name" value="DYW_dom"/>
</dbReference>
<dbReference type="AlphaFoldDB" id="A0AA38G354"/>
<accession>A0AA38G354</accession>
<dbReference type="SUPFAM" id="SSF48452">
    <property type="entry name" value="TPR-like"/>
    <property type="match status" value="1"/>
</dbReference>
<dbReference type="InterPro" id="IPR011990">
    <property type="entry name" value="TPR-like_helical_dom_sf"/>
</dbReference>
<dbReference type="PROSITE" id="PS51375">
    <property type="entry name" value="PPR"/>
    <property type="match status" value="6"/>
</dbReference>
<dbReference type="GO" id="GO:0008270">
    <property type="term" value="F:zinc ion binding"/>
    <property type="evidence" value="ECO:0007669"/>
    <property type="project" value="InterPro"/>
</dbReference>
<dbReference type="EMBL" id="JAHRHJ020000005">
    <property type="protein sequence ID" value="KAH9314353.1"/>
    <property type="molecule type" value="Genomic_DNA"/>
</dbReference>
<dbReference type="GO" id="GO:0003723">
    <property type="term" value="F:RNA binding"/>
    <property type="evidence" value="ECO:0007669"/>
    <property type="project" value="InterPro"/>
</dbReference>
<keyword evidence="2" id="KW-0677">Repeat</keyword>
<dbReference type="FunFam" id="1.25.40.10:FF:000333">
    <property type="entry name" value="Pentatricopeptide repeat-containing protein"/>
    <property type="match status" value="1"/>
</dbReference>
<proteinExistence type="inferred from homology"/>
<dbReference type="Pfam" id="PF20431">
    <property type="entry name" value="E_motif"/>
    <property type="match status" value="1"/>
</dbReference>